<feature type="transmembrane region" description="Helical" evidence="2">
    <location>
        <begin position="12"/>
        <end position="32"/>
    </location>
</feature>
<dbReference type="EMBL" id="DVOH01000046">
    <property type="protein sequence ID" value="HIV00630.1"/>
    <property type="molecule type" value="Genomic_DNA"/>
</dbReference>
<keyword evidence="2" id="KW-0472">Membrane</keyword>
<evidence type="ECO:0000313" key="4">
    <source>
        <dbReference type="Proteomes" id="UP000886891"/>
    </source>
</evidence>
<accession>A0A9D1NCQ5</accession>
<reference evidence="3" key="1">
    <citation type="submission" date="2020-10" db="EMBL/GenBank/DDBJ databases">
        <authorList>
            <person name="Gilroy R."/>
        </authorList>
    </citation>
    <scope>NUCLEOTIDE SEQUENCE</scope>
    <source>
        <strain evidence="3">23406</strain>
    </source>
</reference>
<gene>
    <name evidence="3" type="ORF">IAB14_05930</name>
</gene>
<organism evidence="3 4">
    <name type="scientific">Candidatus Stercoripulliclostridium merdipullorum</name>
    <dbReference type="NCBI Taxonomy" id="2840952"/>
    <lineage>
        <taxon>Bacteria</taxon>
        <taxon>Bacillati</taxon>
        <taxon>Bacillota</taxon>
        <taxon>Clostridia</taxon>
        <taxon>Eubacteriales</taxon>
        <taxon>Candidatus Stercoripulliclostridium</taxon>
    </lineage>
</organism>
<reference evidence="3" key="2">
    <citation type="journal article" date="2021" name="PeerJ">
        <title>Extensive microbial diversity within the chicken gut microbiome revealed by metagenomics and culture.</title>
        <authorList>
            <person name="Gilroy R."/>
            <person name="Ravi A."/>
            <person name="Getino M."/>
            <person name="Pursley I."/>
            <person name="Horton D.L."/>
            <person name="Alikhan N.F."/>
            <person name="Baker D."/>
            <person name="Gharbi K."/>
            <person name="Hall N."/>
            <person name="Watson M."/>
            <person name="Adriaenssens E.M."/>
            <person name="Foster-Nyarko E."/>
            <person name="Jarju S."/>
            <person name="Secka A."/>
            <person name="Antonio M."/>
            <person name="Oren A."/>
            <person name="Chaudhuri R.R."/>
            <person name="La Ragione R."/>
            <person name="Hildebrand F."/>
            <person name="Pallen M.J."/>
        </authorList>
    </citation>
    <scope>NUCLEOTIDE SEQUENCE</scope>
    <source>
        <strain evidence="3">23406</strain>
    </source>
</reference>
<proteinExistence type="predicted"/>
<feature type="compositionally biased region" description="Acidic residues" evidence="1">
    <location>
        <begin position="238"/>
        <end position="256"/>
    </location>
</feature>
<comment type="caution">
    <text evidence="3">The sequence shown here is derived from an EMBL/GenBank/DDBJ whole genome shotgun (WGS) entry which is preliminary data.</text>
</comment>
<feature type="region of interest" description="Disordered" evidence="1">
    <location>
        <begin position="238"/>
        <end position="310"/>
    </location>
</feature>
<name>A0A9D1NCQ5_9FIRM</name>
<feature type="transmembrane region" description="Helical" evidence="2">
    <location>
        <begin position="44"/>
        <end position="65"/>
    </location>
</feature>
<evidence type="ECO:0000313" key="3">
    <source>
        <dbReference type="EMBL" id="HIV00630.1"/>
    </source>
</evidence>
<keyword evidence="2" id="KW-0812">Transmembrane</keyword>
<evidence type="ECO:0000256" key="1">
    <source>
        <dbReference type="SAM" id="MobiDB-lite"/>
    </source>
</evidence>
<dbReference type="Proteomes" id="UP000886891">
    <property type="component" value="Unassembled WGS sequence"/>
</dbReference>
<evidence type="ECO:0008006" key="5">
    <source>
        <dbReference type="Google" id="ProtNLM"/>
    </source>
</evidence>
<dbReference type="AlphaFoldDB" id="A0A9D1NCQ5"/>
<keyword evidence="2" id="KW-1133">Transmembrane helix</keyword>
<protein>
    <recommendedName>
        <fullName evidence="5">Alkaline shock response membrane anchor protein AmaP</fullName>
    </recommendedName>
</protein>
<feature type="compositionally biased region" description="Polar residues" evidence="1">
    <location>
        <begin position="279"/>
        <end position="297"/>
    </location>
</feature>
<evidence type="ECO:0000256" key="2">
    <source>
        <dbReference type="SAM" id="Phobius"/>
    </source>
</evidence>
<sequence length="310" mass="33326">MKKVAEKIISITLGAISLLFVVLSLVAVFGAVQTADFDNKVVHALIIILTVVFATLTGINIYLSFLENDKLRAVMLRKDGGSSTKATVAAVKSTIRRAVKPESRGKVKKVQLIVDDNGTVRLRIEVKIKADNTQEVIDKMRALIEETFRAVMGIEFQTIDFKIVNVKHAYRPDEKAVEARVAELKKQAEAVSVATAIVPVGEAVAAPVAVEATETPEPVETEIEAIEAAEGAVAEIPAEEAEAVEESDQSESETEESVTQTQEPEAQPEDEVVDAAQSDDVNQQAEAEVSAGSTDSGDSIIPVEEESNDK</sequence>